<dbReference type="AlphaFoldDB" id="X1MF86"/>
<feature type="transmembrane region" description="Helical" evidence="1">
    <location>
        <begin position="186"/>
        <end position="208"/>
    </location>
</feature>
<proteinExistence type="predicted"/>
<evidence type="ECO:0000256" key="1">
    <source>
        <dbReference type="SAM" id="Phobius"/>
    </source>
</evidence>
<protein>
    <submittedName>
        <fullName evidence="2">Uncharacterized protein</fullName>
    </submittedName>
</protein>
<evidence type="ECO:0000313" key="2">
    <source>
        <dbReference type="EMBL" id="GAI13355.1"/>
    </source>
</evidence>
<comment type="caution">
    <text evidence="2">The sequence shown here is derived from an EMBL/GenBank/DDBJ whole genome shotgun (WGS) entry which is preliminary data.</text>
</comment>
<gene>
    <name evidence="2" type="ORF">S06H3_13262</name>
</gene>
<name>X1MF86_9ZZZZ</name>
<keyword evidence="1" id="KW-1133">Transmembrane helix</keyword>
<keyword evidence="1" id="KW-0472">Membrane</keyword>
<sequence length="218" mass="24459">MYQVSEGYLEKKEMPGESVEFPRWCWLKDNKTQPLASEFKIRTIAATVGIEQSLTEEQVELVLKSLTQAENQQVAEDKVEFFYISGGKMFRIDGTGKLTADEHPAADPVVWPLGHQVRPARQSLGINGCTDCHRVQSAFFFNKVEGTGPLKTQKVAKRSSLSFMSMDKPFQKLFGLSFTIRPVFKIILFISALIIGSILVIVFLTALGRLSGIIEKRK</sequence>
<accession>X1MF86</accession>
<organism evidence="2">
    <name type="scientific">marine sediment metagenome</name>
    <dbReference type="NCBI Taxonomy" id="412755"/>
    <lineage>
        <taxon>unclassified sequences</taxon>
        <taxon>metagenomes</taxon>
        <taxon>ecological metagenomes</taxon>
    </lineage>
</organism>
<reference evidence="2" key="1">
    <citation type="journal article" date="2014" name="Front. Microbiol.">
        <title>High frequency of phylogenetically diverse reductive dehalogenase-homologous genes in deep subseafloor sedimentary metagenomes.</title>
        <authorList>
            <person name="Kawai M."/>
            <person name="Futagami T."/>
            <person name="Toyoda A."/>
            <person name="Takaki Y."/>
            <person name="Nishi S."/>
            <person name="Hori S."/>
            <person name="Arai W."/>
            <person name="Tsubouchi T."/>
            <person name="Morono Y."/>
            <person name="Uchiyama I."/>
            <person name="Ito T."/>
            <person name="Fujiyama A."/>
            <person name="Inagaki F."/>
            <person name="Takami H."/>
        </authorList>
    </citation>
    <scope>NUCLEOTIDE SEQUENCE</scope>
    <source>
        <strain evidence="2">Expedition CK06-06</strain>
    </source>
</reference>
<keyword evidence="1" id="KW-0812">Transmembrane</keyword>
<dbReference type="EMBL" id="BARV01006470">
    <property type="protein sequence ID" value="GAI13355.1"/>
    <property type="molecule type" value="Genomic_DNA"/>
</dbReference>